<dbReference type="Gene3D" id="3.30.200.20">
    <property type="entry name" value="Phosphorylase Kinase, domain 1"/>
    <property type="match status" value="1"/>
</dbReference>
<dbReference type="InterPro" id="IPR000719">
    <property type="entry name" value="Prot_kinase_dom"/>
</dbReference>
<feature type="domain" description="Protein kinase" evidence="2">
    <location>
        <begin position="38"/>
        <end position="142"/>
    </location>
</feature>
<dbReference type="GO" id="GO:0004672">
    <property type="term" value="F:protein kinase activity"/>
    <property type="evidence" value="ECO:0007669"/>
    <property type="project" value="InterPro"/>
</dbReference>
<dbReference type="PROSITE" id="PS50011">
    <property type="entry name" value="PROTEIN_KINASE_DOM"/>
    <property type="match status" value="1"/>
</dbReference>
<feature type="compositionally biased region" description="Polar residues" evidence="1">
    <location>
        <begin position="10"/>
        <end position="26"/>
    </location>
</feature>
<dbReference type="Proteomes" id="UP000184330">
    <property type="component" value="Unassembled WGS sequence"/>
</dbReference>
<dbReference type="InterPro" id="IPR011009">
    <property type="entry name" value="Kinase-like_dom_sf"/>
</dbReference>
<dbReference type="EMBL" id="FJOG01000052">
    <property type="protein sequence ID" value="CZR68221.1"/>
    <property type="molecule type" value="Genomic_DNA"/>
</dbReference>
<dbReference type="SUPFAM" id="SSF56112">
    <property type="entry name" value="Protein kinase-like (PK-like)"/>
    <property type="match status" value="1"/>
</dbReference>
<evidence type="ECO:0000259" key="2">
    <source>
        <dbReference type="PROSITE" id="PS50011"/>
    </source>
</evidence>
<accession>A0A1L7XT61</accession>
<feature type="region of interest" description="Disordered" evidence="1">
    <location>
        <begin position="1"/>
        <end position="46"/>
    </location>
</feature>
<name>A0A1L7XT61_9HELO</name>
<evidence type="ECO:0000256" key="1">
    <source>
        <dbReference type="SAM" id="MobiDB-lite"/>
    </source>
</evidence>
<proteinExistence type="predicted"/>
<evidence type="ECO:0000313" key="4">
    <source>
        <dbReference type="Proteomes" id="UP000184330"/>
    </source>
</evidence>
<keyword evidence="4" id="KW-1185">Reference proteome</keyword>
<reference evidence="3 4" key="1">
    <citation type="submission" date="2016-03" db="EMBL/GenBank/DDBJ databases">
        <authorList>
            <person name="Ploux O."/>
        </authorList>
    </citation>
    <scope>NUCLEOTIDE SEQUENCE [LARGE SCALE GENOMIC DNA]</scope>
    <source>
        <strain evidence="3 4">UAMH 11012</strain>
    </source>
</reference>
<protein>
    <recommendedName>
        <fullName evidence="2">Protein kinase domain-containing protein</fullName>
    </recommendedName>
</protein>
<sequence>MPRHERAPESHQSIESSEEAQTQSQGVRFVHSSAEPQYKRGEKAGQGADGTVYYAESSVDPSNAYALKEIGIHGNTRKFFSLLREIKHLKKFNYYNVLHFEDAYYTKDSVNRISELCIIITPYAPWTLDSFLLNMDKEDYKE</sequence>
<gene>
    <name evidence="3" type="ORF">PAC_18120</name>
</gene>
<dbReference type="AlphaFoldDB" id="A0A1L7XT61"/>
<evidence type="ECO:0000313" key="3">
    <source>
        <dbReference type="EMBL" id="CZR68221.1"/>
    </source>
</evidence>
<dbReference type="GO" id="GO:0005524">
    <property type="term" value="F:ATP binding"/>
    <property type="evidence" value="ECO:0007669"/>
    <property type="project" value="InterPro"/>
</dbReference>
<organism evidence="3 4">
    <name type="scientific">Phialocephala subalpina</name>
    <dbReference type="NCBI Taxonomy" id="576137"/>
    <lineage>
        <taxon>Eukaryota</taxon>
        <taxon>Fungi</taxon>
        <taxon>Dikarya</taxon>
        <taxon>Ascomycota</taxon>
        <taxon>Pezizomycotina</taxon>
        <taxon>Leotiomycetes</taxon>
        <taxon>Helotiales</taxon>
        <taxon>Mollisiaceae</taxon>
        <taxon>Phialocephala</taxon>
        <taxon>Phialocephala fortinii species complex</taxon>
    </lineage>
</organism>